<gene>
    <name evidence="20" type="primary">LOC104589330</name>
</gene>
<dbReference type="InterPro" id="IPR000572">
    <property type="entry name" value="OxRdtase_Mopterin-bd_dom"/>
</dbReference>
<comment type="similarity">
    <text evidence="4 16">Belongs to the nitrate reductase family.</text>
</comment>
<dbReference type="PRINTS" id="PR00407">
    <property type="entry name" value="EUMOPTERIN"/>
</dbReference>
<dbReference type="InterPro" id="IPR001709">
    <property type="entry name" value="Flavoprot_Pyr_Nucl_cyt_Rdtase"/>
</dbReference>
<dbReference type="eggNOG" id="KOG0534">
    <property type="taxonomic scope" value="Eukaryota"/>
</dbReference>
<keyword evidence="9 17" id="KW-0479">Metal-binding</keyword>
<comment type="function">
    <text evidence="3 16">Nitrate reductase is a key enzyme involved in the first step of nitrate assimilation in plants, fungi and bacteria.</text>
</comment>
<evidence type="ECO:0000256" key="6">
    <source>
        <dbReference type="ARBA" id="ARBA00022505"/>
    </source>
</evidence>
<dbReference type="Pfam" id="PF03404">
    <property type="entry name" value="Mo-co_dimer"/>
    <property type="match status" value="1"/>
</dbReference>
<evidence type="ECO:0000256" key="5">
    <source>
        <dbReference type="ARBA" id="ARBA00011738"/>
    </source>
</evidence>
<dbReference type="InterPro" id="IPR001199">
    <property type="entry name" value="Cyt_B5-like_heme/steroid-bd"/>
</dbReference>
<evidence type="ECO:0000256" key="7">
    <source>
        <dbReference type="ARBA" id="ARBA00022617"/>
    </source>
</evidence>
<dbReference type="SMART" id="SM01117">
    <property type="entry name" value="Cyt-b5"/>
    <property type="match status" value="1"/>
</dbReference>
<dbReference type="SUPFAM" id="SSF63380">
    <property type="entry name" value="Riboflavin synthase domain-like"/>
    <property type="match status" value="1"/>
</dbReference>
<keyword evidence="6 17" id="KW-0500">Molybdenum</keyword>
<dbReference type="PANTHER" id="PTHR19372">
    <property type="entry name" value="SULFITE REDUCTASE"/>
    <property type="match status" value="1"/>
</dbReference>
<dbReference type="eggNOG" id="KOG0535">
    <property type="taxonomic scope" value="Eukaryota"/>
</dbReference>
<dbReference type="InterPro" id="IPR036400">
    <property type="entry name" value="Cyt_B5-like_heme/steroid_sf"/>
</dbReference>
<evidence type="ECO:0000256" key="17">
    <source>
        <dbReference type="PIRSR" id="PIRSR000233-1"/>
    </source>
</evidence>
<dbReference type="FunFam" id="3.40.50.80:FF:000025">
    <property type="entry name" value="Nitrate reductase [NADH]"/>
    <property type="match status" value="1"/>
</dbReference>
<dbReference type="Pfam" id="PF00173">
    <property type="entry name" value="Cyt-b5"/>
    <property type="match status" value="1"/>
</dbReference>
<evidence type="ECO:0000256" key="16">
    <source>
        <dbReference type="PIRNR" id="PIRNR000233"/>
    </source>
</evidence>
<dbReference type="AlphaFoldDB" id="A0A1U7ZDA9"/>
<feature type="binding site" evidence="17">
    <location>
        <position position="184"/>
    </location>
    <ligand>
        <name>Mo-molybdopterin</name>
        <dbReference type="ChEBI" id="CHEBI:71302"/>
    </ligand>
    <ligandPart>
        <name>Mo</name>
        <dbReference type="ChEBI" id="CHEBI:28685"/>
    </ligandPart>
</feature>
<dbReference type="InterPro" id="IPR008335">
    <property type="entry name" value="Mopterin_OxRdtase_euk"/>
</dbReference>
<dbReference type="InterPro" id="IPR018506">
    <property type="entry name" value="Cyt_B5_heme-BS"/>
</dbReference>
<comment type="cofactor">
    <cofactor evidence="17">
        <name>Mo-molybdopterin</name>
        <dbReference type="ChEBI" id="CHEBI:71302"/>
    </cofactor>
    <text evidence="17">Binds 1 Mo-molybdopterin (Mo-MPT) cofactor per subunit.</text>
</comment>
<dbReference type="RefSeq" id="XP_010245911.1">
    <property type="nucleotide sequence ID" value="XM_010247609.2"/>
</dbReference>
<evidence type="ECO:0000256" key="12">
    <source>
        <dbReference type="ARBA" id="ARBA00023004"/>
    </source>
</evidence>
<dbReference type="SUPFAM" id="SSF81296">
    <property type="entry name" value="E set domains"/>
    <property type="match status" value="1"/>
</dbReference>
<dbReference type="FunFam" id="3.10.120.10:FF:000007">
    <property type="entry name" value="Sulfite oxidase, mitochondrial"/>
    <property type="match status" value="1"/>
</dbReference>
<accession>A0A1U7ZDA9</accession>
<evidence type="ECO:0000256" key="14">
    <source>
        <dbReference type="ARBA" id="ARBA00023063"/>
    </source>
</evidence>
<dbReference type="CDD" id="cd02112">
    <property type="entry name" value="eukary_NR_Moco"/>
    <property type="match status" value="1"/>
</dbReference>
<dbReference type="GO" id="GO:0043546">
    <property type="term" value="F:molybdopterin cofactor binding"/>
    <property type="evidence" value="ECO:0007669"/>
    <property type="project" value="InterPro"/>
</dbReference>
<dbReference type="Proteomes" id="UP000189703">
    <property type="component" value="Unplaced"/>
</dbReference>
<dbReference type="FunCoup" id="A0A1U7ZDA9">
    <property type="interactions" value="192"/>
</dbReference>
<dbReference type="PROSITE" id="PS00559">
    <property type="entry name" value="MOLYBDOPTERIN_EUK"/>
    <property type="match status" value="1"/>
</dbReference>
<dbReference type="PANTHER" id="PTHR19372:SF7">
    <property type="entry name" value="SULFITE OXIDASE, MITOCHONDRIAL"/>
    <property type="match status" value="1"/>
</dbReference>
<dbReference type="InterPro" id="IPR039261">
    <property type="entry name" value="FNR_nucleotide-bd"/>
</dbReference>
<dbReference type="GO" id="GO:0020037">
    <property type="term" value="F:heme binding"/>
    <property type="evidence" value="ECO:0007669"/>
    <property type="project" value="InterPro"/>
</dbReference>
<dbReference type="GeneID" id="104589330"/>
<dbReference type="GO" id="GO:0050464">
    <property type="term" value="F:nitrate reductase (NADPH) activity"/>
    <property type="evidence" value="ECO:0007669"/>
    <property type="project" value="InterPro"/>
</dbReference>
<dbReference type="GO" id="GO:0071949">
    <property type="term" value="F:FAD binding"/>
    <property type="evidence" value="ECO:0000318"/>
    <property type="project" value="GO_Central"/>
</dbReference>
<keyword evidence="15" id="KW-1015">Disulfide bond</keyword>
<dbReference type="OMA" id="KAMMPDY"/>
<dbReference type="FunFam" id="2.60.40.650:FF:000001">
    <property type="entry name" value="Nitrate reductase"/>
    <property type="match status" value="1"/>
</dbReference>
<dbReference type="CDD" id="cd06183">
    <property type="entry name" value="cyt_b5_reduct_like"/>
    <property type="match status" value="1"/>
</dbReference>
<dbReference type="InterPro" id="IPR022407">
    <property type="entry name" value="OxRdtase_Mopterin_BS"/>
</dbReference>
<dbReference type="PROSITE" id="PS51384">
    <property type="entry name" value="FAD_FR"/>
    <property type="match status" value="1"/>
</dbReference>
<dbReference type="InterPro" id="IPR005066">
    <property type="entry name" value="MoCF_OxRdtse_dimer"/>
</dbReference>
<dbReference type="InterPro" id="IPR012137">
    <property type="entry name" value="Nitr_rd_NADH"/>
</dbReference>
<dbReference type="Gene3D" id="2.60.40.650">
    <property type="match status" value="1"/>
</dbReference>
<keyword evidence="19" id="KW-1185">Reference proteome</keyword>
<evidence type="ECO:0000256" key="2">
    <source>
        <dbReference type="ARBA" id="ARBA00001974"/>
    </source>
</evidence>
<comment type="cofactor">
    <cofactor evidence="2">
        <name>FAD</name>
        <dbReference type="ChEBI" id="CHEBI:57692"/>
    </cofactor>
</comment>
<dbReference type="STRING" id="4432.A0A1U7ZDA9"/>
<dbReference type="GO" id="GO:0009416">
    <property type="term" value="P:response to light stimulus"/>
    <property type="evidence" value="ECO:0007669"/>
    <property type="project" value="UniProtKB-ARBA"/>
</dbReference>
<dbReference type="InterPro" id="IPR014756">
    <property type="entry name" value="Ig_E-set"/>
</dbReference>
<keyword evidence="13" id="KW-0520">NAD</keyword>
<dbReference type="SUPFAM" id="SSF55856">
    <property type="entry name" value="Cytochrome b5-like heme/steroid binding domain"/>
    <property type="match status" value="1"/>
</dbReference>
<feature type="compositionally biased region" description="Acidic residues" evidence="18">
    <location>
        <begin position="57"/>
        <end position="67"/>
    </location>
</feature>
<dbReference type="eggNOG" id="KOG0537">
    <property type="taxonomic scope" value="Eukaryota"/>
</dbReference>
<dbReference type="InterPro" id="IPR001433">
    <property type="entry name" value="OxRdtase_FAD/NAD-bd"/>
</dbReference>
<dbReference type="FunFam" id="2.40.30.10:FF:000021">
    <property type="entry name" value="NADH-cytochrome b5 reductase"/>
    <property type="match status" value="1"/>
</dbReference>
<organism evidence="19 20">
    <name type="scientific">Nelumbo nucifera</name>
    <name type="common">Sacred lotus</name>
    <dbReference type="NCBI Taxonomy" id="4432"/>
    <lineage>
        <taxon>Eukaryota</taxon>
        <taxon>Viridiplantae</taxon>
        <taxon>Streptophyta</taxon>
        <taxon>Embryophyta</taxon>
        <taxon>Tracheophyta</taxon>
        <taxon>Spermatophyta</taxon>
        <taxon>Magnoliopsida</taxon>
        <taxon>Proteales</taxon>
        <taxon>Nelumbonaceae</taxon>
        <taxon>Nelumbo</taxon>
    </lineage>
</organism>
<dbReference type="KEGG" id="nnu:104589330"/>
<evidence type="ECO:0000256" key="9">
    <source>
        <dbReference type="ARBA" id="ARBA00022723"/>
    </source>
</evidence>
<dbReference type="PRINTS" id="PR00406">
    <property type="entry name" value="CYTB5RDTASE"/>
</dbReference>
<evidence type="ECO:0000256" key="10">
    <source>
        <dbReference type="ARBA" id="ARBA00022827"/>
    </source>
</evidence>
<dbReference type="Gene3D" id="2.40.30.10">
    <property type="entry name" value="Translation factors"/>
    <property type="match status" value="1"/>
</dbReference>
<dbReference type="PROSITE" id="PS00191">
    <property type="entry name" value="CYTOCHROME_B5_1"/>
    <property type="match status" value="1"/>
</dbReference>
<sequence>MAASVENRQFSRLEPGLSGVVHGFKAASNRRSDSPARVCNFPSATPELSRPMKPAPMDEESSEDEGDSYLKEQLQKANSEVEPSILDSRDEATADSWIERNPSMIRLTGKHPFNSESPLTRLMHCGFITPIQLHYVRNHGPVPKAKWEDWTVEVCGLVKQPAVFTMDRLVSEFPSCEFPVTLVCAGNRRKEQNMVKQTIGFNWGAAGISTSVWRGIRLCKVLKRCGIYSRRKGALNVCFEGAEDLPGGGGSKYGTSIKKEIAMDPSRDIILAYMQNGELLSPDHGFPVRMIIPGFIGGRMVKWLKRIIVTTEESQNYYHYKDNRVLPPHVDAELANAEAWWYKPEYIINDLNINSVITTPCHQEILPINSTTTQRSYTLRGYAYSGGGKKVTRVEVTLDGGDSWLVCALDHPEKPNRYGKYWCWCFWSVEVEVMYLLGAKEIAVRAWDETLNTQPEKLIWNVMGMMNNCWFRVKMNVCKPHKGEIGIVFEHPTQPGNQPGGWMARQKHLESAESNQTMKKSVSSPFMNTSSKTFSMPEVNKHNSAESAWIVVHGHVYDCTGFLKDHPGGVDSILINAGSDCTEEFDAIHSDKAKKLLEDYRLGQLIATAYNSDSSSSSPNNSVHGASDLTHLDPIKEVTVTRNVALIPREKIACKLVSKISISHDVRLFRFTLPSNDQVLGLPVGKHIFLCATIDGKLCMRAYTPTSSVDEVGYFDLVIKVYFKGINPKFPNGGLMSQFLDSLPLESTLDVKGPLGYIEYTGRGNFTVHGKAKFAKRLAMIAGGTGITPIYQVIQAILKDPEDDTEMYVVYANRTEDDILLREELDGWAEKNERLKVWYVVGESLREGWKYSVGFITENILREHIPDGSSDTLVLACGPPPMIQFAVVPNLEKMNYDVKESLLVF</sequence>
<evidence type="ECO:0000313" key="19">
    <source>
        <dbReference type="Proteomes" id="UP000189703"/>
    </source>
</evidence>
<comment type="subunit">
    <text evidence="5">Homodimer.</text>
</comment>
<evidence type="ECO:0000256" key="4">
    <source>
        <dbReference type="ARBA" id="ARBA00006253"/>
    </source>
</evidence>
<keyword evidence="10" id="KW-0274">FAD</keyword>
<dbReference type="GO" id="GO:0004128">
    <property type="term" value="F:cytochrome-b5 reductase activity, acting on NAD(P)H"/>
    <property type="evidence" value="ECO:0000318"/>
    <property type="project" value="GO_Central"/>
</dbReference>
<dbReference type="Pfam" id="PF00174">
    <property type="entry name" value="Oxidored_molyb"/>
    <property type="match status" value="1"/>
</dbReference>
<keyword evidence="11" id="KW-0560">Oxidoreductase</keyword>
<evidence type="ECO:0000256" key="13">
    <source>
        <dbReference type="ARBA" id="ARBA00023027"/>
    </source>
</evidence>
<keyword evidence="7" id="KW-0349">Heme</keyword>
<evidence type="ECO:0000256" key="15">
    <source>
        <dbReference type="ARBA" id="ARBA00023157"/>
    </source>
</evidence>
<evidence type="ECO:0000256" key="8">
    <source>
        <dbReference type="ARBA" id="ARBA00022630"/>
    </source>
</evidence>
<keyword evidence="8" id="KW-0285">Flavoprotein</keyword>
<dbReference type="GO" id="GO:0030151">
    <property type="term" value="F:molybdenum ion binding"/>
    <property type="evidence" value="ECO:0007669"/>
    <property type="project" value="InterPro"/>
</dbReference>
<keyword evidence="14 16" id="KW-0534">Nitrate assimilation</keyword>
<dbReference type="PRINTS" id="PR00371">
    <property type="entry name" value="FPNCR"/>
</dbReference>
<dbReference type="InterPro" id="IPR036374">
    <property type="entry name" value="OxRdtase_Mopterin-bd_sf"/>
</dbReference>
<dbReference type="Pfam" id="PF00970">
    <property type="entry name" value="FAD_binding_6"/>
    <property type="match status" value="1"/>
</dbReference>
<dbReference type="GO" id="GO:0042128">
    <property type="term" value="P:nitrate assimilation"/>
    <property type="evidence" value="ECO:0000318"/>
    <property type="project" value="GO_Central"/>
</dbReference>
<dbReference type="Gene3D" id="3.40.50.80">
    <property type="entry name" value="Nucleotide-binding domain of ferredoxin-NADP reductase (FNR) module"/>
    <property type="match status" value="1"/>
</dbReference>
<dbReference type="PROSITE" id="PS50255">
    <property type="entry name" value="CYTOCHROME_B5_2"/>
    <property type="match status" value="1"/>
</dbReference>
<name>A0A1U7ZDA9_NELNU</name>
<evidence type="ECO:0000256" key="1">
    <source>
        <dbReference type="ARBA" id="ARBA00001971"/>
    </source>
</evidence>
<dbReference type="GO" id="GO:0009703">
    <property type="term" value="F:nitrate reductase (NADH) activity"/>
    <property type="evidence" value="ECO:0000318"/>
    <property type="project" value="GO_Central"/>
</dbReference>
<feature type="region of interest" description="Disordered" evidence="18">
    <location>
        <begin position="27"/>
        <end position="82"/>
    </location>
</feature>
<dbReference type="SUPFAM" id="SSF56524">
    <property type="entry name" value="Oxidoreductase molybdopterin-binding domain"/>
    <property type="match status" value="1"/>
</dbReference>
<dbReference type="Pfam" id="PF00175">
    <property type="entry name" value="NAD_binding_1"/>
    <property type="match status" value="1"/>
</dbReference>
<dbReference type="PRINTS" id="PR00363">
    <property type="entry name" value="CYTOCHROMEB5"/>
</dbReference>
<evidence type="ECO:0000313" key="20">
    <source>
        <dbReference type="RefSeq" id="XP_010245911.1"/>
    </source>
</evidence>
<dbReference type="OrthoDB" id="432685at2759"/>
<dbReference type="Gene3D" id="3.10.120.10">
    <property type="entry name" value="Cytochrome b5-like heme/steroid binding domain"/>
    <property type="match status" value="1"/>
</dbReference>
<dbReference type="InterPro" id="IPR008333">
    <property type="entry name" value="Cbr1-like_FAD-bd_dom"/>
</dbReference>
<dbReference type="InterPro" id="IPR017938">
    <property type="entry name" value="Riboflavin_synthase-like_b-brl"/>
</dbReference>
<comment type="cofactor">
    <cofactor evidence="1">
        <name>heme</name>
        <dbReference type="ChEBI" id="CHEBI:30413"/>
    </cofactor>
</comment>
<proteinExistence type="inferred from homology"/>
<evidence type="ECO:0000256" key="3">
    <source>
        <dbReference type="ARBA" id="ARBA00003838"/>
    </source>
</evidence>
<dbReference type="Gene3D" id="3.90.420.10">
    <property type="entry name" value="Oxidoreductase, molybdopterin-binding domain"/>
    <property type="match status" value="1"/>
</dbReference>
<reference evidence="20" key="1">
    <citation type="submission" date="2025-08" db="UniProtKB">
        <authorList>
            <consortium name="RefSeq"/>
        </authorList>
    </citation>
    <scope>IDENTIFICATION</scope>
</reference>
<dbReference type="PIRSF" id="PIRSF000233">
    <property type="entry name" value="Nitr_rd_NADH"/>
    <property type="match status" value="1"/>
</dbReference>
<evidence type="ECO:0000256" key="11">
    <source>
        <dbReference type="ARBA" id="ARBA00023002"/>
    </source>
</evidence>
<dbReference type="GO" id="GO:0006809">
    <property type="term" value="P:nitric oxide biosynthetic process"/>
    <property type="evidence" value="ECO:0000318"/>
    <property type="project" value="GO_Central"/>
</dbReference>
<protein>
    <recommendedName>
        <fullName evidence="16">Nitrate reductase</fullName>
    </recommendedName>
</protein>
<keyword evidence="12" id="KW-0408">Iron</keyword>
<dbReference type="FunFam" id="3.90.420.10:FF:000003">
    <property type="entry name" value="Nitrate reductase"/>
    <property type="match status" value="1"/>
</dbReference>
<dbReference type="InterPro" id="IPR017927">
    <property type="entry name" value="FAD-bd_FR_type"/>
</dbReference>
<evidence type="ECO:0000256" key="18">
    <source>
        <dbReference type="SAM" id="MobiDB-lite"/>
    </source>
</evidence>
<dbReference type="SUPFAM" id="SSF52343">
    <property type="entry name" value="Ferredoxin reductase-like, C-terminal NADP-linked domain"/>
    <property type="match status" value="1"/>
</dbReference>